<dbReference type="PANTHER" id="PTHR13555">
    <property type="entry name" value="C2H2 ZINC FINGER CGI-62-RELATED"/>
    <property type="match status" value="1"/>
</dbReference>
<feature type="compositionally biased region" description="Basic residues" evidence="1">
    <location>
        <begin position="616"/>
        <end position="625"/>
    </location>
</feature>
<accession>A0ABM1VWB4</accession>
<dbReference type="Proteomes" id="UP000694888">
    <property type="component" value="Unplaced"/>
</dbReference>
<protein>
    <submittedName>
        <fullName evidence="4">Serine/arginine repetitive matrix protein 2 isoform X1</fullName>
    </submittedName>
</protein>
<feature type="compositionally biased region" description="Basic residues" evidence="1">
    <location>
        <begin position="392"/>
        <end position="405"/>
    </location>
</feature>
<evidence type="ECO:0000313" key="4">
    <source>
        <dbReference type="RefSeq" id="XP_035826706.1"/>
    </source>
</evidence>
<feature type="compositionally biased region" description="Acidic residues" evidence="1">
    <location>
        <begin position="425"/>
        <end position="434"/>
    </location>
</feature>
<feature type="compositionally biased region" description="Basic residues" evidence="1">
    <location>
        <begin position="557"/>
        <end position="592"/>
    </location>
</feature>
<feature type="compositionally biased region" description="Low complexity" evidence="1">
    <location>
        <begin position="506"/>
        <end position="516"/>
    </location>
</feature>
<sequence length="746" mass="82198">MSVLESHAGVLIFQKLSTLPVQGEREGEEVRGCGGGCRPDGGHCPLVHSSLRHRVRDASNPIRVNRTPLEKRTRPGNRISTTVRTRPGNRISATAMTPSVNRISTTVRTPPVNRTCTLLDPPRMTGAAGGGKLGPTRTAFDFLYEQLYSDTASDRRHHSDVGPGGPSRGCSSHLLARSPTDTSSTNGCGQLRRDREFQERHLPLCGPCCCACPCRAGVAACGAGGVGGMYSAATATRGSVQRQRVAVEEFSPTSRRGHDADGQAELGLPLGFFKIFLAKETHQIAEANQEKNAKLKEAFGLTDYVEGSAFDPDRKAKEEAAKAAALAQKKYSMVQSSDEDEAKAESSPPQKKKKKKSRHDSSSPERSKEKRKKSRKHSKRDRLANSQVLSSHSKKQRKRKHRSKKRSEEKRRSKRQHNSSSSDSDSQDDSDDSDVPARSSSDKEGEISRTNGHFNSSQPTDKKESLSPTTTSAWIRSQSNKSVISSDSVAVSAVSDSVWPSQETTAPSSAVVSSAVNGGARRSHSRSLSRSRSRTGSHRSRSYKRSSHRSRSDSSRSRSRSHSRSRSRTHSPSRSPRRSRRSRSHSRSHSRSRSLSSASDRRGGGGSGHRDSRSPSIRRRHGSPSHLDKRRITSARKRPVPYYRPSPSPSDSDSSYASRSRTRSPASRSRFRSLSRSPSLDVHHRRRKQQQQQQLPPQQQQQQQQQQYRHHHPDQPLHGTSNPISLGYMAPVPTSQLPPPSLIPTS</sequence>
<feature type="compositionally biased region" description="Low complexity" evidence="1">
    <location>
        <begin position="690"/>
        <end position="707"/>
    </location>
</feature>
<organism evidence="3 4">
    <name type="scientific">Aplysia californica</name>
    <name type="common">California sea hare</name>
    <dbReference type="NCBI Taxonomy" id="6500"/>
    <lineage>
        <taxon>Eukaryota</taxon>
        <taxon>Metazoa</taxon>
        <taxon>Spiralia</taxon>
        <taxon>Lophotrochozoa</taxon>
        <taxon>Mollusca</taxon>
        <taxon>Gastropoda</taxon>
        <taxon>Heterobranchia</taxon>
        <taxon>Euthyneura</taxon>
        <taxon>Tectipleura</taxon>
        <taxon>Aplysiida</taxon>
        <taxon>Aplysioidea</taxon>
        <taxon>Aplysiidae</taxon>
        <taxon>Aplysia</taxon>
    </lineage>
</organism>
<feature type="compositionally biased region" description="Low complexity" evidence="1">
    <location>
        <begin position="482"/>
        <end position="498"/>
    </location>
</feature>
<dbReference type="GeneID" id="101845705"/>
<feature type="compositionally biased region" description="Polar residues" evidence="1">
    <location>
        <begin position="179"/>
        <end position="188"/>
    </location>
</feature>
<name>A0ABM1VWB4_APLCA</name>
<evidence type="ECO:0000256" key="1">
    <source>
        <dbReference type="SAM" id="MobiDB-lite"/>
    </source>
</evidence>
<reference evidence="4" key="1">
    <citation type="submission" date="2025-08" db="UniProtKB">
        <authorList>
            <consortium name="RefSeq"/>
        </authorList>
    </citation>
    <scope>IDENTIFICATION</scope>
</reference>
<feature type="compositionally biased region" description="Basic residues" evidence="1">
    <location>
        <begin position="521"/>
        <end position="549"/>
    </location>
</feature>
<proteinExistence type="predicted"/>
<dbReference type="Pfam" id="PF15230">
    <property type="entry name" value="SRRM_C"/>
    <property type="match status" value="1"/>
</dbReference>
<feature type="region of interest" description="Disordered" evidence="1">
    <location>
        <begin position="111"/>
        <end position="132"/>
    </location>
</feature>
<feature type="compositionally biased region" description="Low complexity" evidence="1">
    <location>
        <begin position="649"/>
        <end position="679"/>
    </location>
</feature>
<feature type="domain" description="Serine/arginine repetitive matrix protein C-terminal" evidence="2">
    <location>
        <begin position="578"/>
        <end position="645"/>
    </location>
</feature>
<evidence type="ECO:0000259" key="2">
    <source>
        <dbReference type="Pfam" id="PF15230"/>
    </source>
</evidence>
<feature type="compositionally biased region" description="Pro residues" evidence="1">
    <location>
        <begin position="736"/>
        <end position="746"/>
    </location>
</feature>
<feature type="compositionally biased region" description="Basic and acidic residues" evidence="1">
    <location>
        <begin position="359"/>
        <end position="368"/>
    </location>
</feature>
<gene>
    <name evidence="4" type="primary">LOC101845705</name>
</gene>
<keyword evidence="3" id="KW-1185">Reference proteome</keyword>
<feature type="compositionally biased region" description="Polar residues" evidence="1">
    <location>
        <begin position="448"/>
        <end position="459"/>
    </location>
</feature>
<feature type="region of interest" description="Disordered" evidence="1">
    <location>
        <begin position="331"/>
        <end position="746"/>
    </location>
</feature>
<feature type="compositionally biased region" description="Polar residues" evidence="1">
    <location>
        <begin position="466"/>
        <end position="481"/>
    </location>
</feature>
<feature type="compositionally biased region" description="Basic and acidic residues" evidence="1">
    <location>
        <begin position="599"/>
        <end position="613"/>
    </location>
</feature>
<evidence type="ECO:0000313" key="3">
    <source>
        <dbReference type="Proteomes" id="UP000694888"/>
    </source>
</evidence>
<feature type="region of interest" description="Disordered" evidence="1">
    <location>
        <begin position="152"/>
        <end position="189"/>
    </location>
</feature>
<dbReference type="InterPro" id="IPR026319">
    <property type="entry name" value="ZC2HC1A/B-like"/>
</dbReference>
<dbReference type="RefSeq" id="XP_035826706.1">
    <property type="nucleotide sequence ID" value="XM_035970813.1"/>
</dbReference>
<feature type="compositionally biased region" description="Basic residues" evidence="1">
    <location>
        <begin position="369"/>
        <end position="380"/>
    </location>
</feature>
<dbReference type="InterPro" id="IPR029360">
    <property type="entry name" value="SRRM_C"/>
</dbReference>